<evidence type="ECO:0000313" key="2">
    <source>
        <dbReference type="EMBL" id="KAK2703460.1"/>
    </source>
</evidence>
<dbReference type="CDD" id="cd01647">
    <property type="entry name" value="RT_LTR"/>
    <property type="match status" value="1"/>
</dbReference>
<dbReference type="SUPFAM" id="SSF56672">
    <property type="entry name" value="DNA/RNA polymerases"/>
    <property type="match status" value="1"/>
</dbReference>
<dbReference type="FunFam" id="3.30.70.270:FF:000063">
    <property type="entry name" value="Zinc knuckle domaincontaining protein"/>
    <property type="match status" value="1"/>
</dbReference>
<dbReference type="GO" id="GO:0071897">
    <property type="term" value="P:DNA biosynthetic process"/>
    <property type="evidence" value="ECO:0007669"/>
    <property type="project" value="UniProtKB-ARBA"/>
</dbReference>
<dbReference type="Pfam" id="PF00078">
    <property type="entry name" value="RVT_1"/>
    <property type="match status" value="1"/>
</dbReference>
<dbReference type="InterPro" id="IPR000477">
    <property type="entry name" value="RT_dom"/>
</dbReference>
<dbReference type="PANTHER" id="PTHR37984:SF7">
    <property type="entry name" value="INTEGRASE CATALYTIC DOMAIN-CONTAINING PROTEIN"/>
    <property type="match status" value="1"/>
</dbReference>
<dbReference type="Gene3D" id="3.10.10.10">
    <property type="entry name" value="HIV Type 1 Reverse Transcriptase, subunit A, domain 1"/>
    <property type="match status" value="1"/>
</dbReference>
<proteinExistence type="predicted"/>
<dbReference type="Proteomes" id="UP001187531">
    <property type="component" value="Unassembled WGS sequence"/>
</dbReference>
<dbReference type="PANTHER" id="PTHR37984">
    <property type="entry name" value="PROTEIN CBG26694"/>
    <property type="match status" value="1"/>
</dbReference>
<comment type="caution">
    <text evidence="2">The sequence shown here is derived from an EMBL/GenBank/DDBJ whole genome shotgun (WGS) entry which is preliminary data.</text>
</comment>
<dbReference type="InterPro" id="IPR043502">
    <property type="entry name" value="DNA/RNA_pol_sf"/>
</dbReference>
<gene>
    <name evidence="2" type="ORF">QYM36_018099</name>
</gene>
<organism evidence="2 3">
    <name type="scientific">Artemia franciscana</name>
    <name type="common">Brine shrimp</name>
    <name type="synonym">Artemia sanfranciscana</name>
    <dbReference type="NCBI Taxonomy" id="6661"/>
    <lineage>
        <taxon>Eukaryota</taxon>
        <taxon>Metazoa</taxon>
        <taxon>Ecdysozoa</taxon>
        <taxon>Arthropoda</taxon>
        <taxon>Crustacea</taxon>
        <taxon>Branchiopoda</taxon>
        <taxon>Anostraca</taxon>
        <taxon>Artemiidae</taxon>
        <taxon>Artemia</taxon>
    </lineage>
</organism>
<dbReference type="AlphaFoldDB" id="A0AA88H7D7"/>
<feature type="domain" description="Reverse transcriptase" evidence="1">
    <location>
        <begin position="90"/>
        <end position="229"/>
    </location>
</feature>
<protein>
    <recommendedName>
        <fullName evidence="1">Reverse transcriptase domain-containing protein</fullName>
    </recommendedName>
</protein>
<dbReference type="Gene3D" id="3.30.70.270">
    <property type="match status" value="2"/>
</dbReference>
<sequence length="322" mass="36597">MIDQYADVSEGIGQLPGVCKMTLKDGAVPTVQPPKHVLFALEKRLKAELDRLEQMKIIEKITKPTEWVNSVVIVEKANGNLKICLDHVDLNKNLKRPRYPIPPFESITQRCAGAKIFSKLDATSGFWSMMLDDESSDLTTFNTIYGRYKFKRYPFGLNSAQDDFQRKMEEAFENLNLGLIVDDIVICGADDSEHDERLKAALECAREKNVKLNKEKCVFGAETILYFGHLLTSEGIKPDPEKTRAITEMPPPENSEQLQKLLGMLNYLSKYIPNLSSLNKSLRELARADEYKWKPAYEKAFSKIKSALCSNLAYFDPKCENI</sequence>
<dbReference type="InterPro" id="IPR043128">
    <property type="entry name" value="Rev_trsase/Diguanyl_cyclase"/>
</dbReference>
<name>A0AA88H7D7_ARTSF</name>
<evidence type="ECO:0000259" key="1">
    <source>
        <dbReference type="Pfam" id="PF00078"/>
    </source>
</evidence>
<reference evidence="2" key="1">
    <citation type="submission" date="2023-07" db="EMBL/GenBank/DDBJ databases">
        <title>Chromosome-level genome assembly of Artemia franciscana.</title>
        <authorList>
            <person name="Jo E."/>
        </authorList>
    </citation>
    <scope>NUCLEOTIDE SEQUENCE</scope>
    <source>
        <tissue evidence="2">Whole body</tissue>
    </source>
</reference>
<evidence type="ECO:0000313" key="3">
    <source>
        <dbReference type="Proteomes" id="UP001187531"/>
    </source>
</evidence>
<keyword evidence="3" id="KW-1185">Reference proteome</keyword>
<accession>A0AA88H7D7</accession>
<dbReference type="InterPro" id="IPR050951">
    <property type="entry name" value="Retrovirus_Pol_polyprotein"/>
</dbReference>
<dbReference type="EMBL" id="JAVRJZ010000091">
    <property type="protein sequence ID" value="KAK2703460.1"/>
    <property type="molecule type" value="Genomic_DNA"/>
</dbReference>